<name>A0A3B0VH85_9ZZZZ</name>
<gene>
    <name evidence="1" type="ORF">MNBD_CHLOROFLEXI01-2978</name>
</gene>
<accession>A0A3B0VH85</accession>
<dbReference type="AlphaFoldDB" id="A0A3B0VH85"/>
<dbReference type="PROSITE" id="PS51257">
    <property type="entry name" value="PROKAR_LIPOPROTEIN"/>
    <property type="match status" value="1"/>
</dbReference>
<protein>
    <recommendedName>
        <fullName evidence="2">Carboxypeptidase regulatory-like domain-containing protein</fullName>
    </recommendedName>
</protein>
<dbReference type="Gene3D" id="2.60.40.1120">
    <property type="entry name" value="Carboxypeptidase-like, regulatory domain"/>
    <property type="match status" value="1"/>
</dbReference>
<proteinExistence type="predicted"/>
<sequence>MLKHWLLFLTAGFILWLVGCVPATAPVDVIDPARETAITISVVDKGDNPLPEVELLYRVDDGSFVVTRVIEEPTPEVTTTSKTATWEIANCNTPEDVCNTFTALLICDNAYIIEARHPDYEFARDYVTTTVENGRCQPDRAELVVEEIVYAEEPICNAIAVSSVSITVVDEQGIPLSSAQVTFRVNGGNWQATERFEYCPDSKDCKGEFIAGWSQEGSYEIQVEAEGYASATDSVTVPRTANGCNVVTQHSLITLLPDQ</sequence>
<evidence type="ECO:0008006" key="2">
    <source>
        <dbReference type="Google" id="ProtNLM"/>
    </source>
</evidence>
<reference evidence="1" key="1">
    <citation type="submission" date="2018-06" db="EMBL/GenBank/DDBJ databases">
        <authorList>
            <person name="Zhirakovskaya E."/>
        </authorList>
    </citation>
    <scope>NUCLEOTIDE SEQUENCE</scope>
</reference>
<evidence type="ECO:0000313" key="1">
    <source>
        <dbReference type="EMBL" id="VAW31064.1"/>
    </source>
</evidence>
<organism evidence="1">
    <name type="scientific">hydrothermal vent metagenome</name>
    <dbReference type="NCBI Taxonomy" id="652676"/>
    <lineage>
        <taxon>unclassified sequences</taxon>
        <taxon>metagenomes</taxon>
        <taxon>ecological metagenomes</taxon>
    </lineage>
</organism>
<dbReference type="EMBL" id="UOEU01000148">
    <property type="protein sequence ID" value="VAW31064.1"/>
    <property type="molecule type" value="Genomic_DNA"/>
</dbReference>